<feature type="transmembrane region" description="Helical" evidence="1">
    <location>
        <begin position="12"/>
        <end position="28"/>
    </location>
</feature>
<name>V8CR38_9BACT</name>
<keyword evidence="1" id="KW-0812">Transmembrane</keyword>
<reference evidence="2 3" key="1">
    <citation type="submission" date="2013-10" db="EMBL/GenBank/DDBJ databases">
        <title>The Genome Sequence of Prevotella nigrescens CC14M.</title>
        <authorList>
            <consortium name="The Broad Institute Genomics Platform"/>
            <person name="Earl A."/>
            <person name="Allen-Vercoe E."/>
            <person name="Daigneault M."/>
            <person name="Young S.K."/>
            <person name="Zeng Q."/>
            <person name="Gargeya S."/>
            <person name="Fitzgerald M."/>
            <person name="Abouelleil A."/>
            <person name="Alvarado L."/>
            <person name="Chapman S.B."/>
            <person name="Gainer-Dewar J."/>
            <person name="Goldberg J."/>
            <person name="Griggs A."/>
            <person name="Gujja S."/>
            <person name="Hansen M."/>
            <person name="Howarth C."/>
            <person name="Imamovic A."/>
            <person name="Ireland A."/>
            <person name="Larimer J."/>
            <person name="McCowan C."/>
            <person name="Murphy C."/>
            <person name="Pearson M."/>
            <person name="Poon T.W."/>
            <person name="Priest M."/>
            <person name="Roberts A."/>
            <person name="Saif S."/>
            <person name="Shea T."/>
            <person name="Sykes S."/>
            <person name="Wortman J."/>
            <person name="Nusbaum C."/>
            <person name="Birren B."/>
        </authorList>
    </citation>
    <scope>NUCLEOTIDE SEQUENCE [LARGE SCALE GENOMIC DNA]</scope>
    <source>
        <strain evidence="2 3">CC14M</strain>
    </source>
</reference>
<keyword evidence="1" id="KW-1133">Transmembrane helix</keyword>
<accession>V8CR38</accession>
<keyword evidence="1" id="KW-0472">Membrane</keyword>
<dbReference type="Proteomes" id="UP000018727">
    <property type="component" value="Unassembled WGS sequence"/>
</dbReference>
<evidence type="ECO:0000256" key="1">
    <source>
        <dbReference type="SAM" id="Phobius"/>
    </source>
</evidence>
<dbReference type="EMBL" id="AZJH01000007">
    <property type="protein sequence ID" value="ETD29465.1"/>
    <property type="molecule type" value="Genomic_DNA"/>
</dbReference>
<comment type="caution">
    <text evidence="2">The sequence shown here is derived from an EMBL/GenBank/DDBJ whole genome shotgun (WGS) entry which is preliminary data.</text>
</comment>
<sequence length="82" mass="9455">MAATDFFRTKFPIIALMMGFVPFYIEVYRQVSGVLRQTALLIISLVSTPYYISQDTSLILVRCRSIVFFRLPFHESGVHVHV</sequence>
<proteinExistence type="predicted"/>
<keyword evidence="3" id="KW-1185">Reference proteome</keyword>
<dbReference type="HOGENOM" id="CLU_2555468_0_0_10"/>
<dbReference type="AlphaFoldDB" id="V8CR38"/>
<protein>
    <submittedName>
        <fullName evidence="2">Uncharacterized protein</fullName>
    </submittedName>
</protein>
<feature type="transmembrane region" description="Helical" evidence="1">
    <location>
        <begin position="34"/>
        <end position="52"/>
    </location>
</feature>
<evidence type="ECO:0000313" key="2">
    <source>
        <dbReference type="EMBL" id="ETD29465.1"/>
    </source>
</evidence>
<organism evidence="2 3">
    <name type="scientific">Prevotella nigrescens CC14M</name>
    <dbReference type="NCBI Taxonomy" id="1073366"/>
    <lineage>
        <taxon>Bacteria</taxon>
        <taxon>Pseudomonadati</taxon>
        <taxon>Bacteroidota</taxon>
        <taxon>Bacteroidia</taxon>
        <taxon>Bacteroidales</taxon>
        <taxon>Prevotellaceae</taxon>
        <taxon>Prevotella</taxon>
    </lineage>
</organism>
<gene>
    <name evidence="2" type="ORF">HMPREF1173_00663</name>
</gene>
<evidence type="ECO:0000313" key="3">
    <source>
        <dbReference type="Proteomes" id="UP000018727"/>
    </source>
</evidence>